<feature type="domain" description="Ketoreductase" evidence="4">
    <location>
        <begin position="6"/>
        <end position="183"/>
    </location>
</feature>
<dbReference type="PANTHER" id="PTHR44196">
    <property type="entry name" value="DEHYDROGENASE/REDUCTASE SDR FAMILY MEMBER 7B"/>
    <property type="match status" value="1"/>
</dbReference>
<dbReference type="PANTHER" id="PTHR44196:SF1">
    <property type="entry name" value="DEHYDROGENASE_REDUCTASE SDR FAMILY MEMBER 7B"/>
    <property type="match status" value="1"/>
</dbReference>
<dbReference type="PRINTS" id="PR00081">
    <property type="entry name" value="GDHRDH"/>
</dbReference>
<dbReference type="PRINTS" id="PR00080">
    <property type="entry name" value="SDRFAMILY"/>
</dbReference>
<accession>A0ABS1DZ68</accession>
<evidence type="ECO:0000256" key="1">
    <source>
        <dbReference type="ARBA" id="ARBA00006484"/>
    </source>
</evidence>
<gene>
    <name evidence="5" type="ORF">CKO43_21770</name>
</gene>
<evidence type="ECO:0000259" key="4">
    <source>
        <dbReference type="SMART" id="SM00822"/>
    </source>
</evidence>
<dbReference type="InterPro" id="IPR002347">
    <property type="entry name" value="SDR_fam"/>
</dbReference>
<dbReference type="Gene3D" id="3.40.50.720">
    <property type="entry name" value="NAD(P)-binding Rossmann-like Domain"/>
    <property type="match status" value="1"/>
</dbReference>
<evidence type="ECO:0000313" key="6">
    <source>
        <dbReference type="Proteomes" id="UP001041814"/>
    </source>
</evidence>
<dbReference type="InterPro" id="IPR020904">
    <property type="entry name" value="Sc_DH/Rdtase_CS"/>
</dbReference>
<protein>
    <submittedName>
        <fullName evidence="5">Short chain dehydrogenase</fullName>
    </submittedName>
</protein>
<organism evidence="5 6">
    <name type="scientific">Rubrivivax gelatinosus</name>
    <name type="common">Rhodocyclus gelatinosus</name>
    <name type="synonym">Rhodopseudomonas gelatinosa</name>
    <dbReference type="NCBI Taxonomy" id="28068"/>
    <lineage>
        <taxon>Bacteria</taxon>
        <taxon>Pseudomonadati</taxon>
        <taxon>Pseudomonadota</taxon>
        <taxon>Betaproteobacteria</taxon>
        <taxon>Burkholderiales</taxon>
        <taxon>Sphaerotilaceae</taxon>
        <taxon>Rubrivivax</taxon>
    </lineage>
</organism>
<dbReference type="InterPro" id="IPR036291">
    <property type="entry name" value="NAD(P)-bd_dom_sf"/>
</dbReference>
<evidence type="ECO:0000313" key="5">
    <source>
        <dbReference type="EMBL" id="MBK1715387.1"/>
    </source>
</evidence>
<dbReference type="RefSeq" id="WP_200379978.1">
    <property type="nucleotide sequence ID" value="NZ_NRRU01000117.1"/>
</dbReference>
<keyword evidence="2" id="KW-0560">Oxidoreductase</keyword>
<reference evidence="5" key="1">
    <citation type="submission" date="2017-08" db="EMBL/GenBank/DDBJ databases">
        <authorList>
            <person name="Imhoff J.F."/>
            <person name="Rahn T."/>
            <person name="Kuenzel S."/>
            <person name="Neulinger S.C."/>
        </authorList>
    </citation>
    <scope>NUCLEOTIDE SEQUENCE</scope>
    <source>
        <strain evidence="5">IM 151</strain>
    </source>
</reference>
<proteinExistence type="inferred from homology"/>
<sequence>MKAGQARVLLTGAAGGIGRAMVEALTARGAQVLGVGRGADGPGAAWLQADVTTAEGQQSIVRAAAGWNANVVVHAAGVPAFGPLAGVPAERLQQVLTTNLLAPMQLTQALLPQLQRLPRAQIVFVGSVLGRIGLPGFSVYGASKAGLQGFAEALRRELGDEPVRVQLLAPRTTRTGFNDAAAQAYNDATGAASDTPEQVAAALVELIESEAAERTLGGAERVFARLNGLLGARMDSGFAKHRRSLAAPAKPIPGHRS</sequence>
<comment type="similarity">
    <text evidence="1 3">Belongs to the short-chain dehydrogenases/reductases (SDR) family.</text>
</comment>
<name>A0ABS1DZ68_RUBGE</name>
<evidence type="ECO:0000256" key="2">
    <source>
        <dbReference type="ARBA" id="ARBA00023002"/>
    </source>
</evidence>
<dbReference type="SUPFAM" id="SSF51735">
    <property type="entry name" value="NAD(P)-binding Rossmann-fold domains"/>
    <property type="match status" value="1"/>
</dbReference>
<dbReference type="PROSITE" id="PS00061">
    <property type="entry name" value="ADH_SHORT"/>
    <property type="match status" value="1"/>
</dbReference>
<dbReference type="InterPro" id="IPR057326">
    <property type="entry name" value="KR_dom"/>
</dbReference>
<dbReference type="NCBIfam" id="NF006565">
    <property type="entry name" value="PRK09072.1"/>
    <property type="match status" value="1"/>
</dbReference>
<dbReference type="EMBL" id="NRRU01000117">
    <property type="protein sequence ID" value="MBK1715387.1"/>
    <property type="molecule type" value="Genomic_DNA"/>
</dbReference>
<keyword evidence="6" id="KW-1185">Reference proteome</keyword>
<reference evidence="5" key="2">
    <citation type="journal article" date="2020" name="Microorganisms">
        <title>Osmotic Adaptation and Compatible Solute Biosynthesis of Phototrophic Bacteria as Revealed from Genome Analyses.</title>
        <authorList>
            <person name="Imhoff J.F."/>
            <person name="Rahn T."/>
            <person name="Kunzel S."/>
            <person name="Keller A."/>
            <person name="Neulinger S.C."/>
        </authorList>
    </citation>
    <scope>NUCLEOTIDE SEQUENCE</scope>
    <source>
        <strain evidence="5">IM 151</strain>
    </source>
</reference>
<dbReference type="Proteomes" id="UP001041814">
    <property type="component" value="Unassembled WGS sequence"/>
</dbReference>
<dbReference type="SMART" id="SM00822">
    <property type="entry name" value="PKS_KR"/>
    <property type="match status" value="1"/>
</dbReference>
<dbReference type="Pfam" id="PF00106">
    <property type="entry name" value="adh_short"/>
    <property type="match status" value="1"/>
</dbReference>
<comment type="caution">
    <text evidence="5">The sequence shown here is derived from an EMBL/GenBank/DDBJ whole genome shotgun (WGS) entry which is preliminary data.</text>
</comment>
<evidence type="ECO:0000256" key="3">
    <source>
        <dbReference type="RuleBase" id="RU000363"/>
    </source>
</evidence>